<evidence type="ECO:0000313" key="2">
    <source>
        <dbReference type="EMBL" id="AWB67995.1"/>
    </source>
</evidence>
<organism evidence="2 3">
    <name type="scientific">Saccharobesus litoralis</name>
    <dbReference type="NCBI Taxonomy" id="2172099"/>
    <lineage>
        <taxon>Bacteria</taxon>
        <taxon>Pseudomonadati</taxon>
        <taxon>Pseudomonadota</taxon>
        <taxon>Gammaproteobacteria</taxon>
        <taxon>Alteromonadales</taxon>
        <taxon>Alteromonadaceae</taxon>
        <taxon>Saccharobesus</taxon>
    </lineage>
</organism>
<keyword evidence="3" id="KW-1185">Reference proteome</keyword>
<keyword evidence="1" id="KW-1133">Transmembrane helix</keyword>
<dbReference type="AlphaFoldDB" id="A0A2S0VUW7"/>
<keyword evidence="1" id="KW-0812">Transmembrane</keyword>
<dbReference type="KEGG" id="cate:C2869_16880"/>
<gene>
    <name evidence="2" type="ORF">C2869_16880</name>
</gene>
<feature type="transmembrane region" description="Helical" evidence="1">
    <location>
        <begin position="12"/>
        <end position="34"/>
    </location>
</feature>
<evidence type="ECO:0000256" key="1">
    <source>
        <dbReference type="SAM" id="Phobius"/>
    </source>
</evidence>
<reference evidence="2 3" key="1">
    <citation type="submission" date="2018-01" db="EMBL/GenBank/DDBJ databases">
        <title>Genome sequence of a Cantenovulum-like bacteria.</title>
        <authorList>
            <person name="Tan W.R."/>
            <person name="Lau N.-S."/>
            <person name="Go F."/>
            <person name="Amirul A.-A.A."/>
        </authorList>
    </citation>
    <scope>NUCLEOTIDE SEQUENCE [LARGE SCALE GENOMIC DNA]</scope>
    <source>
        <strain evidence="2 3">CCB-QB4</strain>
    </source>
</reference>
<keyword evidence="1" id="KW-0472">Membrane</keyword>
<feature type="transmembrane region" description="Helical" evidence="1">
    <location>
        <begin position="46"/>
        <end position="66"/>
    </location>
</feature>
<protein>
    <submittedName>
        <fullName evidence="2">Uncharacterized protein</fullName>
    </submittedName>
</protein>
<evidence type="ECO:0000313" key="3">
    <source>
        <dbReference type="Proteomes" id="UP000244441"/>
    </source>
</evidence>
<accession>A0A2S0VUW7</accession>
<feature type="transmembrane region" description="Helical" evidence="1">
    <location>
        <begin position="86"/>
        <end position="105"/>
    </location>
</feature>
<proteinExistence type="predicted"/>
<name>A0A2S0VUW7_9ALTE</name>
<dbReference type="EMBL" id="CP026604">
    <property type="protein sequence ID" value="AWB67995.1"/>
    <property type="molecule type" value="Genomic_DNA"/>
</dbReference>
<sequence>MPSSHKKFSKPIYTLIFWLSIGFTVLLFLLVIFLHYLGMINDEQKSLYFAMIITQNFLLELIFGLIVKEISSIDGVIKKAETPTYFNLRLCISVLGILVGVFLALNRI</sequence>
<dbReference type="Proteomes" id="UP000244441">
    <property type="component" value="Chromosome"/>
</dbReference>